<accession>F6XE75</accession>
<reference evidence="5" key="1">
    <citation type="journal article" date="2002" name="Science">
        <title>The draft genome of Ciona intestinalis: insights into chordate and vertebrate origins.</title>
        <authorList>
            <person name="Dehal P."/>
            <person name="Satou Y."/>
            <person name="Campbell R.K."/>
            <person name="Chapman J."/>
            <person name="Degnan B."/>
            <person name="De Tomaso A."/>
            <person name="Davidson B."/>
            <person name="Di Gregorio A."/>
            <person name="Gelpke M."/>
            <person name="Goodstein D.M."/>
            <person name="Harafuji N."/>
            <person name="Hastings K.E."/>
            <person name="Ho I."/>
            <person name="Hotta K."/>
            <person name="Huang W."/>
            <person name="Kawashima T."/>
            <person name="Lemaire P."/>
            <person name="Martinez D."/>
            <person name="Meinertzhagen I.A."/>
            <person name="Necula S."/>
            <person name="Nonaka M."/>
            <person name="Putnam N."/>
            <person name="Rash S."/>
            <person name="Saiga H."/>
            <person name="Satake M."/>
            <person name="Terry A."/>
            <person name="Yamada L."/>
            <person name="Wang H.G."/>
            <person name="Awazu S."/>
            <person name="Azumi K."/>
            <person name="Boore J."/>
            <person name="Branno M."/>
            <person name="Chin-Bow S."/>
            <person name="DeSantis R."/>
            <person name="Doyle S."/>
            <person name="Francino P."/>
            <person name="Keys D.N."/>
            <person name="Haga S."/>
            <person name="Hayashi H."/>
            <person name="Hino K."/>
            <person name="Imai K.S."/>
            <person name="Inaba K."/>
            <person name="Kano S."/>
            <person name="Kobayashi K."/>
            <person name="Kobayashi M."/>
            <person name="Lee B.I."/>
            <person name="Makabe K.W."/>
            <person name="Manohar C."/>
            <person name="Matassi G."/>
            <person name="Medina M."/>
            <person name="Mochizuki Y."/>
            <person name="Mount S."/>
            <person name="Morishita T."/>
            <person name="Miura S."/>
            <person name="Nakayama A."/>
            <person name="Nishizaka S."/>
            <person name="Nomoto H."/>
            <person name="Ohta F."/>
            <person name="Oishi K."/>
            <person name="Rigoutsos I."/>
            <person name="Sano M."/>
            <person name="Sasaki A."/>
            <person name="Sasakura Y."/>
            <person name="Shoguchi E."/>
            <person name="Shin-i T."/>
            <person name="Spagnuolo A."/>
            <person name="Stainier D."/>
            <person name="Suzuki M.M."/>
            <person name="Tassy O."/>
            <person name="Takatori N."/>
            <person name="Tokuoka M."/>
            <person name="Yagi K."/>
            <person name="Yoshizaki F."/>
            <person name="Wada S."/>
            <person name="Zhang C."/>
            <person name="Hyatt P.D."/>
            <person name="Larimer F."/>
            <person name="Detter C."/>
            <person name="Doggett N."/>
            <person name="Glavina T."/>
            <person name="Hawkins T."/>
            <person name="Richardson P."/>
            <person name="Lucas S."/>
            <person name="Kohara Y."/>
            <person name="Levine M."/>
            <person name="Satoh N."/>
            <person name="Rokhsar D.S."/>
        </authorList>
    </citation>
    <scope>NUCLEOTIDE SEQUENCE [LARGE SCALE GENOMIC DNA]</scope>
</reference>
<dbReference type="OMA" id="ADITTHR"/>
<dbReference type="PROSITE" id="PS00134">
    <property type="entry name" value="TRYPSIN_HIS"/>
    <property type="match status" value="1"/>
</dbReference>
<organism evidence="4 5">
    <name type="scientific">Ciona intestinalis</name>
    <name type="common">Transparent sea squirt</name>
    <name type="synonym">Ascidia intestinalis</name>
    <dbReference type="NCBI Taxonomy" id="7719"/>
    <lineage>
        <taxon>Eukaryota</taxon>
        <taxon>Metazoa</taxon>
        <taxon>Chordata</taxon>
        <taxon>Tunicata</taxon>
        <taxon>Ascidiacea</taxon>
        <taxon>Phlebobranchia</taxon>
        <taxon>Cionidae</taxon>
        <taxon>Ciona</taxon>
    </lineage>
</organism>
<dbReference type="PRINTS" id="PR00722">
    <property type="entry name" value="CHYMOTRYPSIN"/>
</dbReference>
<dbReference type="InterPro" id="IPR051487">
    <property type="entry name" value="Ser/Thr_Proteases_Immune/Dev"/>
</dbReference>
<sequence>MEGDEFTEDSAHVLATVCGKLHAGQGPITTVHGKLLLEFRSGNYEVTKRGFQARWVAEALDQPQTECGATSPSSGGNFARLVGGVKEAVENVPWHAAVFSDDVGTRDDNETPLCGATIIRHSYALTAAHCLDHLTSQQQVDKTILGYATSQLWRLTRLSHLLRDSDITVSSMDDDTGASVIRLSRIYSHPTYSENLDSDIVLIKVAEPITWSSRVFPVCLPSPESLLDHVGHGRLHIPKQYCKLAGWGSSSELGDYASDLASIEIPVMSDKHCERSSASLFGRRVNIRATLCAGHFDGTRQSPCKGDDGGGLTCSWNGNHYLVGVAGEQFGECSLLNVPRYFTRVSTFIKWVEDTIRKSKFGYDSNFAKGAREW</sequence>
<feature type="domain" description="Peptidase S1" evidence="3">
    <location>
        <begin position="81"/>
        <end position="357"/>
    </location>
</feature>
<name>F6XE75_CIOIN</name>
<protein>
    <recommendedName>
        <fullName evidence="3">Peptidase S1 domain-containing protein</fullName>
    </recommendedName>
</protein>
<dbReference type="Pfam" id="PF00089">
    <property type="entry name" value="Trypsin"/>
    <property type="match status" value="1"/>
</dbReference>
<keyword evidence="5" id="KW-1185">Reference proteome</keyword>
<dbReference type="AlphaFoldDB" id="F6XE75"/>
<evidence type="ECO:0000313" key="5">
    <source>
        <dbReference type="Proteomes" id="UP000008144"/>
    </source>
</evidence>
<dbReference type="GO" id="GO:0004252">
    <property type="term" value="F:serine-type endopeptidase activity"/>
    <property type="evidence" value="ECO:0000318"/>
    <property type="project" value="GO_Central"/>
</dbReference>
<dbReference type="SUPFAM" id="SSF50494">
    <property type="entry name" value="Trypsin-like serine proteases"/>
    <property type="match status" value="1"/>
</dbReference>
<dbReference type="Proteomes" id="UP000008144">
    <property type="component" value="Chromosome 12"/>
</dbReference>
<dbReference type="InParanoid" id="F6XE75"/>
<proteinExistence type="inferred from homology"/>
<evidence type="ECO:0000313" key="4">
    <source>
        <dbReference type="Ensembl" id="ENSCINP00000011499.3"/>
    </source>
</evidence>
<dbReference type="InterPro" id="IPR018114">
    <property type="entry name" value="TRYPSIN_HIS"/>
</dbReference>
<dbReference type="CDD" id="cd00190">
    <property type="entry name" value="Tryp_SPc"/>
    <property type="match status" value="1"/>
</dbReference>
<dbReference type="STRING" id="7719.ENSCINP00000011499"/>
<dbReference type="SMART" id="SM00020">
    <property type="entry name" value="Tryp_SPc"/>
    <property type="match status" value="1"/>
</dbReference>
<comment type="similarity">
    <text evidence="2">Belongs to the peptidase S1 family. CLIP subfamily.</text>
</comment>
<dbReference type="InterPro" id="IPR001314">
    <property type="entry name" value="Peptidase_S1A"/>
</dbReference>
<reference evidence="4" key="3">
    <citation type="submission" date="2025-08" db="UniProtKB">
        <authorList>
            <consortium name="Ensembl"/>
        </authorList>
    </citation>
    <scope>IDENTIFICATION</scope>
</reference>
<reference evidence="4" key="4">
    <citation type="submission" date="2025-09" db="UniProtKB">
        <authorList>
            <consortium name="Ensembl"/>
        </authorList>
    </citation>
    <scope>IDENTIFICATION</scope>
</reference>
<dbReference type="HOGENOM" id="CLU_739561_0_0_1"/>
<dbReference type="GO" id="GO:0005615">
    <property type="term" value="C:extracellular space"/>
    <property type="evidence" value="ECO:0000318"/>
    <property type="project" value="GO_Central"/>
</dbReference>
<reference evidence="4" key="2">
    <citation type="journal article" date="2008" name="Genome Biol.">
        <title>Improved genome assembly and evidence-based global gene model set for the chordate Ciona intestinalis: new insight into intron and operon populations.</title>
        <authorList>
            <person name="Satou Y."/>
            <person name="Mineta K."/>
            <person name="Ogasawara M."/>
            <person name="Sasakura Y."/>
            <person name="Shoguchi E."/>
            <person name="Ueno K."/>
            <person name="Yamada L."/>
            <person name="Matsumoto J."/>
            <person name="Wasserscheid J."/>
            <person name="Dewar K."/>
            <person name="Wiley G.B."/>
            <person name="Macmil S.L."/>
            <person name="Roe B.A."/>
            <person name="Zeller R.W."/>
            <person name="Hastings K.E."/>
            <person name="Lemaire P."/>
            <person name="Lindquist E."/>
            <person name="Endo T."/>
            <person name="Hotta K."/>
            <person name="Inaba K."/>
        </authorList>
    </citation>
    <scope>NUCLEOTIDE SEQUENCE [LARGE SCALE GENOMIC DNA]</scope>
    <source>
        <strain evidence="4">wild type</strain>
    </source>
</reference>
<dbReference type="GeneTree" id="ENSGT00940000165975"/>
<dbReference type="InterPro" id="IPR009003">
    <property type="entry name" value="Peptidase_S1_PA"/>
</dbReference>
<dbReference type="PANTHER" id="PTHR24256">
    <property type="entry name" value="TRYPTASE-RELATED"/>
    <property type="match status" value="1"/>
</dbReference>
<dbReference type="InterPro" id="IPR043504">
    <property type="entry name" value="Peptidase_S1_PA_chymotrypsin"/>
</dbReference>
<evidence type="ECO:0000256" key="1">
    <source>
        <dbReference type="ARBA" id="ARBA00023157"/>
    </source>
</evidence>
<dbReference type="Ensembl" id="ENSCINT00000011499.3">
    <property type="protein sequence ID" value="ENSCINP00000011499.3"/>
    <property type="gene ID" value="ENSCING00000005553.3"/>
</dbReference>
<dbReference type="InterPro" id="IPR001254">
    <property type="entry name" value="Trypsin_dom"/>
</dbReference>
<evidence type="ECO:0000256" key="2">
    <source>
        <dbReference type="ARBA" id="ARBA00024195"/>
    </source>
</evidence>
<dbReference type="Gene3D" id="2.40.10.10">
    <property type="entry name" value="Trypsin-like serine proteases"/>
    <property type="match status" value="1"/>
</dbReference>
<dbReference type="PROSITE" id="PS50240">
    <property type="entry name" value="TRYPSIN_DOM"/>
    <property type="match status" value="1"/>
</dbReference>
<dbReference type="GO" id="GO:0006508">
    <property type="term" value="P:proteolysis"/>
    <property type="evidence" value="ECO:0000318"/>
    <property type="project" value="GO_Central"/>
</dbReference>
<keyword evidence="1" id="KW-1015">Disulfide bond</keyword>
<evidence type="ECO:0000259" key="3">
    <source>
        <dbReference type="PROSITE" id="PS50240"/>
    </source>
</evidence>
<dbReference type="EMBL" id="EAAA01001014">
    <property type="status" value="NOT_ANNOTATED_CDS"/>
    <property type="molecule type" value="Genomic_DNA"/>
</dbReference>